<name>A0ABR2L0D8_9EUKA</name>
<evidence type="ECO:0000256" key="4">
    <source>
        <dbReference type="SAM" id="SignalP"/>
    </source>
</evidence>
<keyword evidence="3" id="KW-0812">Transmembrane</keyword>
<keyword evidence="2" id="KW-1015">Disulfide bond</keyword>
<feature type="transmembrane region" description="Helical" evidence="3">
    <location>
        <begin position="527"/>
        <end position="550"/>
    </location>
</feature>
<accession>A0ABR2L0D8</accession>
<keyword evidence="1 4" id="KW-0732">Signal</keyword>
<reference evidence="6 7" key="1">
    <citation type="submission" date="2024-04" db="EMBL/GenBank/DDBJ databases">
        <title>Tritrichomonas musculus Genome.</title>
        <authorList>
            <person name="Alves-Ferreira E."/>
            <person name="Grigg M."/>
            <person name="Lorenzi H."/>
            <person name="Galac M."/>
        </authorList>
    </citation>
    <scope>NUCLEOTIDE SEQUENCE [LARGE SCALE GENOMIC DNA]</scope>
    <source>
        <strain evidence="6 7">EAF2021</strain>
    </source>
</reference>
<dbReference type="PANTHER" id="PTHR15071">
    <property type="entry name" value="MANNOSE-6-PHOSPHATE RECEPTOR FAMILY MEMBER"/>
    <property type="match status" value="1"/>
</dbReference>
<evidence type="ECO:0000256" key="1">
    <source>
        <dbReference type="ARBA" id="ARBA00022729"/>
    </source>
</evidence>
<evidence type="ECO:0000313" key="7">
    <source>
        <dbReference type="Proteomes" id="UP001470230"/>
    </source>
</evidence>
<dbReference type="EMBL" id="JAPFFF010000002">
    <property type="protein sequence ID" value="KAK8896416.1"/>
    <property type="molecule type" value="Genomic_DNA"/>
</dbReference>
<evidence type="ECO:0000256" key="3">
    <source>
        <dbReference type="SAM" id="Phobius"/>
    </source>
</evidence>
<evidence type="ECO:0000256" key="2">
    <source>
        <dbReference type="ARBA" id="ARBA00023157"/>
    </source>
</evidence>
<dbReference type="PROSITE" id="PS51914">
    <property type="entry name" value="MRH"/>
    <property type="match status" value="1"/>
</dbReference>
<keyword evidence="7" id="KW-1185">Reference proteome</keyword>
<feature type="chain" id="PRO_5047482788" description="MRH domain-containing protein" evidence="4">
    <location>
        <begin position="18"/>
        <end position="595"/>
    </location>
</feature>
<proteinExistence type="predicted"/>
<feature type="signal peptide" evidence="4">
    <location>
        <begin position="1"/>
        <end position="17"/>
    </location>
</feature>
<protein>
    <recommendedName>
        <fullName evidence="5">MRH domain-containing protein</fullName>
    </recommendedName>
</protein>
<feature type="domain" description="MRH" evidence="5">
    <location>
        <begin position="226"/>
        <end position="341"/>
    </location>
</feature>
<organism evidence="6 7">
    <name type="scientific">Tritrichomonas musculus</name>
    <dbReference type="NCBI Taxonomy" id="1915356"/>
    <lineage>
        <taxon>Eukaryota</taxon>
        <taxon>Metamonada</taxon>
        <taxon>Parabasalia</taxon>
        <taxon>Tritrichomonadida</taxon>
        <taxon>Tritrichomonadidae</taxon>
        <taxon>Tritrichomonas</taxon>
    </lineage>
</organism>
<keyword evidence="3" id="KW-1133">Transmembrane helix</keyword>
<keyword evidence="3" id="KW-0472">Membrane</keyword>
<comment type="caution">
    <text evidence="6">The sequence shown here is derived from an EMBL/GenBank/DDBJ whole genome shotgun (WGS) entry which is preliminary data.</text>
</comment>
<evidence type="ECO:0000259" key="5">
    <source>
        <dbReference type="PROSITE" id="PS51914"/>
    </source>
</evidence>
<gene>
    <name evidence="6" type="ORF">M9Y10_014315</name>
</gene>
<sequence>MLFVSFLLLADCKNTNCIINVGDKYVDLSNLKIANSNYHYNHPTEGNFSFRLCGDLIENDPSVPPCGLSEKGWAGAANGLDAKGNTQCYQTAATDSFAAKKISDTQFTIEYGSDTDLEPGSVDEVHTIFDFNYIKQQTTEDPVSVDISDKAKDRIITLTFKINFEYLPNKPTPTPVPVFNPEFLKESQTKSGMGIRFNLSEFPSFTQTVQTDGENIEVDFSPGNFINCPFPYNCRHYTPSSLYLCRAGKSVSKQIKAVHEEKGYCSSFGVASTSTSFDQSGLSEGDGVNINYKSDDPSKSAKVFLKCDTTLDPHVLRLGSKLTGDDKTVSFTMRTSDTCIRTVTPVPDPMRGYCKHELTVHGTDLVVDLRDISQESGFEVNNAKITDEKTGKLIADDASFRIHPCGSLGCPTGYSCSTSQKNDEASSSFWKCLSSTHKCESIGSITSSDVSFEADNSVDGVVVRFGSSLFGNKNATIQYVCQEDANTPIVESNATFDSTNNVYKIRIRQKQFCFSSAKKSKSLSGGAIFLILLACIVFLYAVVGTIVLSVMKKEFTFPNKDFWIEFGLCIKEACTHICSCSKVSDNLMKSTYDKI</sequence>
<dbReference type="InterPro" id="IPR044865">
    <property type="entry name" value="MRH_dom"/>
</dbReference>
<evidence type="ECO:0000313" key="6">
    <source>
        <dbReference type="EMBL" id="KAK8896416.1"/>
    </source>
</evidence>
<dbReference type="Proteomes" id="UP001470230">
    <property type="component" value="Unassembled WGS sequence"/>
</dbReference>
<dbReference type="PANTHER" id="PTHR15071:SF0">
    <property type="entry name" value="MANNOSE 6-PHOSPHATE RECEPTOR-LIKE PROTEIN 1"/>
    <property type="match status" value="1"/>
</dbReference>